<accession>A0ACC0W4A3</accession>
<reference evidence="1 2" key="1">
    <citation type="journal article" date="2022" name="bioRxiv">
        <title>The genome of the oomycete Peronosclerospora sorghi, a cosmopolitan pathogen of maize and sorghum, is inflated with dispersed pseudogenes.</title>
        <authorList>
            <person name="Fletcher K."/>
            <person name="Martin F."/>
            <person name="Isakeit T."/>
            <person name="Cavanaugh K."/>
            <person name="Magill C."/>
            <person name="Michelmore R."/>
        </authorList>
    </citation>
    <scope>NUCLEOTIDE SEQUENCE [LARGE SCALE GENOMIC DNA]</scope>
    <source>
        <strain evidence="1">P6</strain>
    </source>
</reference>
<protein>
    <submittedName>
        <fullName evidence="1">Uncharacterized protein</fullName>
    </submittedName>
</protein>
<dbReference type="Proteomes" id="UP001163321">
    <property type="component" value="Chromosome 4"/>
</dbReference>
<proteinExistence type="predicted"/>
<name>A0ACC0W4A3_9STRA</name>
<dbReference type="EMBL" id="CM047583">
    <property type="protein sequence ID" value="KAI9912919.1"/>
    <property type="molecule type" value="Genomic_DNA"/>
</dbReference>
<sequence>MDKVAFQMERQLRSKYSHLMIKWYDAVNWTEPFIAGLLIFHLALYAALWTTRKRLNIQFALFVLIIMLVVGTEPINGWARQNWQQFATQRYFDEHGVFMSIFYAGPLLVAGFFQLVLSMKNMVHMVVLVKRAEYRRQLKAKEA</sequence>
<evidence type="ECO:0000313" key="1">
    <source>
        <dbReference type="EMBL" id="KAI9912919.1"/>
    </source>
</evidence>
<gene>
    <name evidence="1" type="ORF">PsorP6_005167</name>
</gene>
<comment type="caution">
    <text evidence="1">The sequence shown here is derived from an EMBL/GenBank/DDBJ whole genome shotgun (WGS) entry which is preliminary data.</text>
</comment>
<keyword evidence="2" id="KW-1185">Reference proteome</keyword>
<evidence type="ECO:0000313" key="2">
    <source>
        <dbReference type="Proteomes" id="UP001163321"/>
    </source>
</evidence>
<organism evidence="1 2">
    <name type="scientific">Peronosclerospora sorghi</name>
    <dbReference type="NCBI Taxonomy" id="230839"/>
    <lineage>
        <taxon>Eukaryota</taxon>
        <taxon>Sar</taxon>
        <taxon>Stramenopiles</taxon>
        <taxon>Oomycota</taxon>
        <taxon>Peronosporomycetes</taxon>
        <taxon>Peronosporales</taxon>
        <taxon>Peronosporaceae</taxon>
        <taxon>Peronosclerospora</taxon>
    </lineage>
</organism>